<gene>
    <name evidence="1" type="ORF">CEN41_06985</name>
</gene>
<dbReference type="EMBL" id="NMQI01000145">
    <property type="protein sequence ID" value="PMB45981.1"/>
    <property type="molecule type" value="Genomic_DNA"/>
</dbReference>
<dbReference type="AlphaFoldDB" id="A0A2N6MGX9"/>
<reference evidence="1 2" key="1">
    <citation type="submission" date="2017-07" db="EMBL/GenBank/DDBJ databases">
        <title>Genomes of Fischerella (Mastigocladus) sp. strains.</title>
        <authorList>
            <person name="Miller S.R."/>
        </authorList>
    </citation>
    <scope>NUCLEOTIDE SEQUENCE [LARGE SCALE GENOMIC DNA]</scope>
    <source>
        <strain evidence="1 2">CCMEE 5330</strain>
    </source>
</reference>
<protein>
    <submittedName>
        <fullName evidence="1">Uncharacterized protein</fullName>
    </submittedName>
</protein>
<proteinExistence type="predicted"/>
<evidence type="ECO:0000313" key="2">
    <source>
        <dbReference type="Proteomes" id="UP000234966"/>
    </source>
</evidence>
<name>A0A2N6MGX9_9CYAN</name>
<evidence type="ECO:0000313" key="1">
    <source>
        <dbReference type="EMBL" id="PMB45981.1"/>
    </source>
</evidence>
<sequence length="104" mass="11737">MVSSWLSPHHPYPTGSRALRVYTPSPYFPTSSPPNSPLTSYHTPHTPPLREAAMRLYTPHTPHTPILPLVHEYPPGYCQDVKTILQCNQFVVGALCYFNVLTHL</sequence>
<dbReference type="Proteomes" id="UP000234966">
    <property type="component" value="Unassembled WGS sequence"/>
</dbReference>
<organism evidence="1 2">
    <name type="scientific">Fischerella thermalis CCMEE 5330</name>
    <dbReference type="NCBI Taxonomy" id="2019670"/>
    <lineage>
        <taxon>Bacteria</taxon>
        <taxon>Bacillati</taxon>
        <taxon>Cyanobacteriota</taxon>
        <taxon>Cyanophyceae</taxon>
        <taxon>Nostocales</taxon>
        <taxon>Hapalosiphonaceae</taxon>
        <taxon>Fischerella</taxon>
    </lineage>
</organism>
<accession>A0A2N6MGX9</accession>
<comment type="caution">
    <text evidence="1">The sequence shown here is derived from an EMBL/GenBank/DDBJ whole genome shotgun (WGS) entry which is preliminary data.</text>
</comment>